<protein>
    <submittedName>
        <fullName evidence="1">Uncharacterized protein</fullName>
    </submittedName>
</protein>
<evidence type="ECO:0000313" key="2">
    <source>
        <dbReference type="Proteomes" id="UP000018227"/>
    </source>
</evidence>
<sequence length="49" mass="5467">MIIKGGNLLNRIFTLVIYITAKKGVVNIGWLSHPHLLPLYSIQAVVLHT</sequence>
<name>V2Y1C6_9FIRM</name>
<gene>
    <name evidence="1" type="ORF">GCWU0000282_001643</name>
</gene>
<keyword evidence="2" id="KW-1185">Reference proteome</keyword>
<dbReference type="HOGENOM" id="CLU_3133697_0_0_9"/>
<dbReference type="EMBL" id="ACIL03000013">
    <property type="protein sequence ID" value="ESL02773.1"/>
    <property type="molecule type" value="Genomic_DNA"/>
</dbReference>
<comment type="caution">
    <text evidence="1">The sequence shown here is derived from an EMBL/GenBank/DDBJ whole genome shotgun (WGS) entry which is preliminary data.</text>
</comment>
<evidence type="ECO:0000313" key="1">
    <source>
        <dbReference type="EMBL" id="ESL02773.1"/>
    </source>
</evidence>
<dbReference type="Proteomes" id="UP000018227">
    <property type="component" value="Unassembled WGS sequence"/>
</dbReference>
<dbReference type="AlphaFoldDB" id="V2Y1C6"/>
<reference evidence="1 2" key="1">
    <citation type="submission" date="2013-06" db="EMBL/GenBank/DDBJ databases">
        <authorList>
            <person name="Weinstock G."/>
            <person name="Sodergren E."/>
            <person name="Clifton S."/>
            <person name="Fulton L."/>
            <person name="Fulton B."/>
            <person name="Courtney L."/>
            <person name="Fronick C."/>
            <person name="Harrison M."/>
            <person name="Strong C."/>
            <person name="Farmer C."/>
            <person name="Delahaunty K."/>
            <person name="Markovic C."/>
            <person name="Hall O."/>
            <person name="Minx P."/>
            <person name="Tomlinson C."/>
            <person name="Mitreva M."/>
            <person name="Nelson J."/>
            <person name="Hou S."/>
            <person name="Wollam A."/>
            <person name="Pepin K.H."/>
            <person name="Johnson M."/>
            <person name="Bhonagiri V."/>
            <person name="Nash W.E."/>
            <person name="Warren W."/>
            <person name="Chinwalla A."/>
            <person name="Mardis E.R."/>
            <person name="Wilson R.K."/>
        </authorList>
    </citation>
    <scope>NUCLEOTIDE SEQUENCE [LARGE SCALE GENOMIC DNA]</scope>
    <source>
        <strain evidence="1 2">ATCC 51271</strain>
    </source>
</reference>
<organism evidence="1 2">
    <name type="scientific">Catonella morbi ATCC 51271</name>
    <dbReference type="NCBI Taxonomy" id="592026"/>
    <lineage>
        <taxon>Bacteria</taxon>
        <taxon>Bacillati</taxon>
        <taxon>Bacillota</taxon>
        <taxon>Clostridia</taxon>
        <taxon>Lachnospirales</taxon>
        <taxon>Lachnospiraceae</taxon>
        <taxon>Catonella</taxon>
    </lineage>
</organism>
<accession>V2Y1C6</accession>
<proteinExistence type="predicted"/>